<reference evidence="11 13" key="2">
    <citation type="submission" date="2019-07" db="EMBL/GenBank/DDBJ databases">
        <title>Genome assembly of a nasal isolate of Dolosigranulum pigrum from a chronic sinusitis patient.</title>
        <authorList>
            <person name="Baig S."/>
            <person name="Overballe-Petersen S."/>
            <person name="Kaspar U."/>
            <person name="Rendboe A."/>
            <person name="de Man T."/>
            <person name="Liu C."/>
            <person name="Price L.B."/>
            <person name="Stegger M."/>
            <person name="Becker K."/>
            <person name="Skytt Andersen P."/>
        </authorList>
    </citation>
    <scope>NUCLEOTIDE SEQUENCE [LARGE SCALE GENOMIC DNA]</scope>
    <source>
        <strain evidence="11 13">83VPs-KB5</strain>
    </source>
</reference>
<evidence type="ECO:0000256" key="5">
    <source>
        <dbReference type="ARBA" id="ARBA00023288"/>
    </source>
</evidence>
<dbReference type="AlphaFoldDB" id="A0A1S8KQX1"/>
<evidence type="ECO:0000256" key="7">
    <source>
        <dbReference type="PIRSR" id="PIRSR002854-1"/>
    </source>
</evidence>
<feature type="chain" id="PRO_5042340704" description="Lipoprotein" evidence="9">
    <location>
        <begin position="21"/>
        <end position="293"/>
    </location>
</feature>
<keyword evidence="2 9" id="KW-0732">Signal</keyword>
<sequence>MTNNKWIKSGLTLSAALVLAACGGAGNKSEEGSTGADDQAAETTEEQVDDQHIHVGASNTPHAELLEYVQPKLAEEGIELEITVYDDYALQNPALVNGDVDANYFQHVPYFNEQIKENDYDIADIGHIHLEPIAAFSKRFKSLEELPDGATIYVSNNRPDHGRILEIFEKAGLLEIDDAIDITEASFEDIKENPHDYKFETDFDPGLMPTFYENDEADAIFINSNFAVDAGINILEENIAIQDADSPYANLIAVRSEDKDNPALKRLVELLQDKETQDYILEKWEGAVLPATD</sequence>
<dbReference type="RefSeq" id="WP_004634770.1">
    <property type="nucleotide sequence ID" value="NZ_CAJHJL010000004.1"/>
</dbReference>
<evidence type="ECO:0000256" key="6">
    <source>
        <dbReference type="PIRNR" id="PIRNR002854"/>
    </source>
</evidence>
<dbReference type="PANTHER" id="PTHR30429:SF0">
    <property type="entry name" value="METHIONINE-BINDING LIPOPROTEIN METQ"/>
    <property type="match status" value="1"/>
</dbReference>
<evidence type="ECO:0000256" key="4">
    <source>
        <dbReference type="ARBA" id="ARBA00023139"/>
    </source>
</evidence>
<dbReference type="EMBL" id="CP041626">
    <property type="protein sequence ID" value="QDO90866.1"/>
    <property type="molecule type" value="Genomic_DNA"/>
</dbReference>
<keyword evidence="4" id="KW-0564">Palmitate</keyword>
<feature type="signal peptide" evidence="9">
    <location>
        <begin position="1"/>
        <end position="20"/>
    </location>
</feature>
<evidence type="ECO:0000313" key="13">
    <source>
        <dbReference type="Proteomes" id="UP000315953"/>
    </source>
</evidence>
<dbReference type="Gene3D" id="3.40.190.10">
    <property type="entry name" value="Periplasmic binding protein-like II"/>
    <property type="match status" value="2"/>
</dbReference>
<dbReference type="Pfam" id="PF03180">
    <property type="entry name" value="Lipoprotein_9"/>
    <property type="match status" value="1"/>
</dbReference>
<feature type="region of interest" description="Disordered" evidence="8">
    <location>
        <begin position="26"/>
        <end position="48"/>
    </location>
</feature>
<evidence type="ECO:0000313" key="12">
    <source>
        <dbReference type="Proteomes" id="UP000190409"/>
    </source>
</evidence>
<dbReference type="EMBL" id="MUYF01000003">
    <property type="protein sequence ID" value="OOL81895.1"/>
    <property type="molecule type" value="Genomic_DNA"/>
</dbReference>
<evidence type="ECO:0000313" key="10">
    <source>
        <dbReference type="EMBL" id="OOL81895.1"/>
    </source>
</evidence>
<evidence type="ECO:0000256" key="2">
    <source>
        <dbReference type="ARBA" id="ARBA00022729"/>
    </source>
</evidence>
<comment type="similarity">
    <text evidence="6">Belongs to the nlpA lipoprotein family.</text>
</comment>
<keyword evidence="3" id="KW-0472">Membrane</keyword>
<dbReference type="KEGG" id="dpm:FNV33_01900"/>
<dbReference type="PROSITE" id="PS51257">
    <property type="entry name" value="PROKAR_LIPOPROTEIN"/>
    <property type="match status" value="1"/>
</dbReference>
<feature type="compositionally biased region" description="Acidic residues" evidence="8">
    <location>
        <begin position="39"/>
        <end position="48"/>
    </location>
</feature>
<reference evidence="10 12" key="1">
    <citation type="submission" date="2017-01" db="EMBL/GenBank/DDBJ databases">
        <title>Complete Genome Sequence of Dolosigranulum pigrum isolated from a Patient with interstitial lung disease.</title>
        <authorList>
            <person name="Mukhopadhyay R."/>
            <person name="Joaquin J."/>
            <person name="Hogue R."/>
            <person name="Fitzgerald S."/>
            <person name="Jospin G."/>
            <person name="Eisen J.A."/>
            <person name="Chaturvedi V."/>
        </authorList>
    </citation>
    <scope>NUCLEOTIDE SEQUENCE [LARGE SCALE GENOMIC DNA]</scope>
    <source>
        <strain evidence="10 12">15S00348</strain>
    </source>
</reference>
<dbReference type="PIRSF" id="PIRSF002854">
    <property type="entry name" value="MetQ"/>
    <property type="match status" value="1"/>
</dbReference>
<dbReference type="GO" id="GO:0016020">
    <property type="term" value="C:membrane"/>
    <property type="evidence" value="ECO:0007669"/>
    <property type="project" value="UniProtKB-SubCell"/>
</dbReference>
<keyword evidence="5 6" id="KW-0449">Lipoprotein</keyword>
<evidence type="ECO:0000256" key="1">
    <source>
        <dbReference type="ARBA" id="ARBA00004635"/>
    </source>
</evidence>
<dbReference type="GeneID" id="42693666"/>
<gene>
    <name evidence="10" type="ORF">BWX42_09495</name>
    <name evidence="11" type="ORF">FNV33_01900</name>
</gene>
<accession>A0A1S8KQX1</accession>
<dbReference type="SUPFAM" id="SSF53850">
    <property type="entry name" value="Periplasmic binding protein-like II"/>
    <property type="match status" value="1"/>
</dbReference>
<evidence type="ECO:0000256" key="8">
    <source>
        <dbReference type="SAM" id="MobiDB-lite"/>
    </source>
</evidence>
<dbReference type="Proteomes" id="UP000190409">
    <property type="component" value="Unassembled WGS sequence"/>
</dbReference>
<evidence type="ECO:0000256" key="9">
    <source>
        <dbReference type="SAM" id="SignalP"/>
    </source>
</evidence>
<comment type="subcellular location">
    <subcellularLocation>
        <location evidence="1">Membrane</location>
        <topology evidence="1">Lipid-anchor</topology>
    </subcellularLocation>
</comment>
<organism evidence="10 12">
    <name type="scientific">Dolosigranulum pigrum</name>
    <dbReference type="NCBI Taxonomy" id="29394"/>
    <lineage>
        <taxon>Bacteria</taxon>
        <taxon>Bacillati</taxon>
        <taxon>Bacillota</taxon>
        <taxon>Bacilli</taxon>
        <taxon>Lactobacillales</taxon>
        <taxon>Carnobacteriaceae</taxon>
        <taxon>Dolosigranulum</taxon>
    </lineage>
</organism>
<dbReference type="InterPro" id="IPR004872">
    <property type="entry name" value="Lipoprotein_NlpA"/>
</dbReference>
<name>A0A1S8KQX1_9LACT</name>
<proteinExistence type="inferred from homology"/>
<dbReference type="PANTHER" id="PTHR30429">
    <property type="entry name" value="D-METHIONINE-BINDING LIPOPROTEIN METQ"/>
    <property type="match status" value="1"/>
</dbReference>
<feature type="lipid moiety-binding region" description="S-diacylglycerol cysteine" evidence="7">
    <location>
        <position position="22"/>
    </location>
</feature>
<dbReference type="Proteomes" id="UP000315953">
    <property type="component" value="Chromosome"/>
</dbReference>
<evidence type="ECO:0000256" key="3">
    <source>
        <dbReference type="ARBA" id="ARBA00023136"/>
    </source>
</evidence>
<protein>
    <recommendedName>
        <fullName evidence="6">Lipoprotein</fullName>
    </recommendedName>
</protein>
<evidence type="ECO:0000313" key="11">
    <source>
        <dbReference type="EMBL" id="QDO90866.1"/>
    </source>
</evidence>